<gene>
    <name evidence="8" type="primary">LOC113511639</name>
</gene>
<dbReference type="FunCoup" id="A0A6J1WC99">
    <property type="interactions" value="585"/>
</dbReference>
<dbReference type="GeneID" id="113511639"/>
<dbReference type="CTD" id="57129"/>
<evidence type="ECO:0000313" key="7">
    <source>
        <dbReference type="Proteomes" id="UP001652740"/>
    </source>
</evidence>
<comment type="similarity">
    <text evidence="2">Belongs to the universal ribosomal protein uL29 family.</text>
</comment>
<keyword evidence="5" id="KW-0687">Ribonucleoprotein</keyword>
<dbReference type="InterPro" id="IPR010729">
    <property type="entry name" value="Ribosomal_uL29_mit"/>
</dbReference>
<evidence type="ECO:0000313" key="8">
    <source>
        <dbReference type="RefSeq" id="XP_026751115.1"/>
    </source>
</evidence>
<comment type="subcellular location">
    <subcellularLocation>
        <location evidence="1">Mitochondrion</location>
    </subcellularLocation>
</comment>
<dbReference type="Gene3D" id="6.10.330.20">
    <property type="match status" value="1"/>
</dbReference>
<evidence type="ECO:0000256" key="2">
    <source>
        <dbReference type="ARBA" id="ARBA00009254"/>
    </source>
</evidence>
<keyword evidence="7" id="KW-1185">Reference proteome</keyword>
<proteinExistence type="inferred from homology"/>
<dbReference type="InParanoid" id="A0A6J1WC99"/>
<dbReference type="RefSeq" id="XP_026751115.1">
    <property type="nucleotide sequence ID" value="XM_026895314.3"/>
</dbReference>
<dbReference type="Pfam" id="PF06984">
    <property type="entry name" value="MRP-L47"/>
    <property type="match status" value="1"/>
</dbReference>
<dbReference type="KEGG" id="gmw:113511639"/>
<evidence type="ECO:0000256" key="3">
    <source>
        <dbReference type="ARBA" id="ARBA00022980"/>
    </source>
</evidence>
<accession>A0A6J1WC99</accession>
<dbReference type="AlphaFoldDB" id="A0A6J1WC99"/>
<dbReference type="GO" id="GO:0032543">
    <property type="term" value="P:mitochondrial translation"/>
    <property type="evidence" value="ECO:0007669"/>
    <property type="project" value="TreeGrafter"/>
</dbReference>
<protein>
    <recommendedName>
        <fullName evidence="6">Large ribosomal subunit protein uL29m</fullName>
    </recommendedName>
</protein>
<dbReference type="PANTHER" id="PTHR21183:SF18">
    <property type="entry name" value="LARGE RIBOSOMAL SUBUNIT PROTEIN UL29M"/>
    <property type="match status" value="1"/>
</dbReference>
<organism evidence="7 8">
    <name type="scientific">Galleria mellonella</name>
    <name type="common">Greater wax moth</name>
    <dbReference type="NCBI Taxonomy" id="7137"/>
    <lineage>
        <taxon>Eukaryota</taxon>
        <taxon>Metazoa</taxon>
        <taxon>Ecdysozoa</taxon>
        <taxon>Arthropoda</taxon>
        <taxon>Hexapoda</taxon>
        <taxon>Insecta</taxon>
        <taxon>Pterygota</taxon>
        <taxon>Neoptera</taxon>
        <taxon>Endopterygota</taxon>
        <taxon>Lepidoptera</taxon>
        <taxon>Glossata</taxon>
        <taxon>Ditrysia</taxon>
        <taxon>Pyraloidea</taxon>
        <taxon>Pyralidae</taxon>
        <taxon>Galleriinae</taxon>
        <taxon>Galleria</taxon>
    </lineage>
</organism>
<sequence>MNFVFRNGVLKYVAANYFRSQCTATKLNAPSNRIVHTSSTSYDLMEFFDDKKNWNETNIKVGRAWKLDELRIKSNTDLHKLWYVLLKERNMLYTMEHECKEKVRLFPNPERIDKVQESMKNIETVVRERNIAYYQLETGETGERPVEEVVNLFGLPEKYEKSEYMVPKFMNTKWVKPYLEHGLINSIAVKKFYRLYKEKLHNESRKARNRDYNHVQQLLKRFPDMDLEKLREQYPNVDIEKAMRTKKARGHYFPKY</sequence>
<keyword evidence="4" id="KW-0496">Mitochondrion</keyword>
<evidence type="ECO:0000256" key="4">
    <source>
        <dbReference type="ARBA" id="ARBA00023128"/>
    </source>
</evidence>
<evidence type="ECO:0000256" key="5">
    <source>
        <dbReference type="ARBA" id="ARBA00023274"/>
    </source>
</evidence>
<dbReference type="PANTHER" id="PTHR21183">
    <property type="entry name" value="RIBOSOMAL PROTEIN L47, MITOCHONDRIAL-RELATED"/>
    <property type="match status" value="1"/>
</dbReference>
<dbReference type="GO" id="GO:0005762">
    <property type="term" value="C:mitochondrial large ribosomal subunit"/>
    <property type="evidence" value="ECO:0007669"/>
    <property type="project" value="TreeGrafter"/>
</dbReference>
<reference evidence="8" key="1">
    <citation type="submission" date="2025-08" db="UniProtKB">
        <authorList>
            <consortium name="RefSeq"/>
        </authorList>
    </citation>
    <scope>IDENTIFICATION</scope>
    <source>
        <tissue evidence="8">Whole larvae</tissue>
    </source>
</reference>
<dbReference type="Proteomes" id="UP001652740">
    <property type="component" value="Unplaced"/>
</dbReference>
<name>A0A6J1WC99_GALME</name>
<evidence type="ECO:0000256" key="1">
    <source>
        <dbReference type="ARBA" id="ARBA00004173"/>
    </source>
</evidence>
<dbReference type="GO" id="GO:0003735">
    <property type="term" value="F:structural constituent of ribosome"/>
    <property type="evidence" value="ECO:0007669"/>
    <property type="project" value="InterPro"/>
</dbReference>
<dbReference type="OrthoDB" id="270763at2759"/>
<keyword evidence="3 8" id="KW-0689">Ribosomal protein</keyword>
<evidence type="ECO:0000256" key="6">
    <source>
        <dbReference type="ARBA" id="ARBA00035289"/>
    </source>
</evidence>
<dbReference type="InterPro" id="IPR038340">
    <property type="entry name" value="MRP-L47_sf"/>
</dbReference>